<dbReference type="PANTHER" id="PTHR36440">
    <property type="entry name" value="PUTATIVE (AFU_ORTHOLOGUE AFUA_8G07350)-RELATED"/>
    <property type="match status" value="1"/>
</dbReference>
<dbReference type="InterPro" id="IPR053146">
    <property type="entry name" value="QDO-like"/>
</dbReference>
<dbReference type="Proteomes" id="UP001500298">
    <property type="component" value="Unassembled WGS sequence"/>
</dbReference>
<evidence type="ECO:0000313" key="2">
    <source>
        <dbReference type="EMBL" id="GAA4828989.1"/>
    </source>
</evidence>
<dbReference type="InterPro" id="IPR011051">
    <property type="entry name" value="RmlC_Cupin_sf"/>
</dbReference>
<dbReference type="InterPro" id="IPR013096">
    <property type="entry name" value="Cupin_2"/>
</dbReference>
<feature type="domain" description="Cupin type-2" evidence="1">
    <location>
        <begin position="44"/>
        <end position="109"/>
    </location>
</feature>
<dbReference type="EMBL" id="BAABJX010000020">
    <property type="protein sequence ID" value="GAA4828989.1"/>
    <property type="molecule type" value="Genomic_DNA"/>
</dbReference>
<dbReference type="RefSeq" id="WP_345370190.1">
    <property type="nucleotide sequence ID" value="NZ_BAABJX010000020.1"/>
</dbReference>
<accession>A0ABP9D8M0</accession>
<dbReference type="Gene3D" id="2.60.120.10">
    <property type="entry name" value="Jelly Rolls"/>
    <property type="match status" value="1"/>
</dbReference>
<dbReference type="Pfam" id="PF07883">
    <property type="entry name" value="Cupin_2"/>
    <property type="match status" value="1"/>
</dbReference>
<proteinExistence type="predicted"/>
<evidence type="ECO:0000259" key="1">
    <source>
        <dbReference type="Pfam" id="PF07883"/>
    </source>
</evidence>
<sequence>MSSKEKIIRQREGKALNVIGDHITIKLTGKDTNGLFTLVEQNNPPGTVVPPHIHTREDEVFQVIEGMVEFHFEEQIHVLQSGDSIFLPRNHMHFFKVLGEQPAKVSLSIFPAGIEDMFEELATLPEGPPDIEKVKGICSRYGVSIL</sequence>
<gene>
    <name evidence="2" type="ORF">GCM10023331_12680</name>
</gene>
<comment type="caution">
    <text evidence="2">The sequence shown here is derived from an EMBL/GenBank/DDBJ whole genome shotgun (WGS) entry which is preliminary data.</text>
</comment>
<dbReference type="SUPFAM" id="SSF51182">
    <property type="entry name" value="RmlC-like cupins"/>
    <property type="match status" value="1"/>
</dbReference>
<protein>
    <recommendedName>
        <fullName evidence="1">Cupin type-2 domain-containing protein</fullName>
    </recommendedName>
</protein>
<dbReference type="PANTHER" id="PTHR36440:SF1">
    <property type="entry name" value="PUTATIVE (AFU_ORTHOLOGUE AFUA_8G07350)-RELATED"/>
    <property type="match status" value="1"/>
</dbReference>
<keyword evidence="3" id="KW-1185">Reference proteome</keyword>
<reference evidence="3" key="1">
    <citation type="journal article" date="2019" name="Int. J. Syst. Evol. Microbiol.">
        <title>The Global Catalogue of Microorganisms (GCM) 10K type strain sequencing project: providing services to taxonomists for standard genome sequencing and annotation.</title>
        <authorList>
            <consortium name="The Broad Institute Genomics Platform"/>
            <consortium name="The Broad Institute Genome Sequencing Center for Infectious Disease"/>
            <person name="Wu L."/>
            <person name="Ma J."/>
        </authorList>
    </citation>
    <scope>NUCLEOTIDE SEQUENCE [LARGE SCALE GENOMIC DNA]</scope>
    <source>
        <strain evidence="3">JCM 18326</strain>
    </source>
</reference>
<organism evidence="2 3">
    <name type="scientific">Algivirga pacifica</name>
    <dbReference type="NCBI Taxonomy" id="1162670"/>
    <lineage>
        <taxon>Bacteria</taxon>
        <taxon>Pseudomonadati</taxon>
        <taxon>Bacteroidota</taxon>
        <taxon>Cytophagia</taxon>
        <taxon>Cytophagales</taxon>
        <taxon>Flammeovirgaceae</taxon>
        <taxon>Algivirga</taxon>
    </lineage>
</organism>
<dbReference type="InterPro" id="IPR014710">
    <property type="entry name" value="RmlC-like_jellyroll"/>
</dbReference>
<name>A0ABP9D8M0_9BACT</name>
<evidence type="ECO:0000313" key="3">
    <source>
        <dbReference type="Proteomes" id="UP001500298"/>
    </source>
</evidence>